<proteinExistence type="predicted"/>
<accession>A0A6C0HT90</accession>
<reference evidence="2" key="1">
    <citation type="journal article" date="2020" name="Nature">
        <title>Giant virus diversity and host interactions through global metagenomics.</title>
        <authorList>
            <person name="Schulz F."/>
            <person name="Roux S."/>
            <person name="Paez-Espino D."/>
            <person name="Jungbluth S."/>
            <person name="Walsh D.A."/>
            <person name="Denef V.J."/>
            <person name="McMahon K.D."/>
            <person name="Konstantinidis K.T."/>
            <person name="Eloe-Fadrosh E.A."/>
            <person name="Kyrpides N.C."/>
            <person name="Woyke T."/>
        </authorList>
    </citation>
    <scope>NUCLEOTIDE SEQUENCE</scope>
    <source>
        <strain evidence="2">GVMAG-M-3300023184-168</strain>
    </source>
</reference>
<evidence type="ECO:0000256" key="1">
    <source>
        <dbReference type="SAM" id="MobiDB-lite"/>
    </source>
</evidence>
<sequence>MVGILTQGTYGSPETPPLKENNFKKLDVNRMINIKYIIKGGGFRGVGT</sequence>
<organism evidence="2">
    <name type="scientific">viral metagenome</name>
    <dbReference type="NCBI Taxonomy" id="1070528"/>
    <lineage>
        <taxon>unclassified sequences</taxon>
        <taxon>metagenomes</taxon>
        <taxon>organismal metagenomes</taxon>
    </lineage>
</organism>
<protein>
    <submittedName>
        <fullName evidence="2">Uncharacterized protein</fullName>
    </submittedName>
</protein>
<feature type="region of interest" description="Disordered" evidence="1">
    <location>
        <begin position="1"/>
        <end position="21"/>
    </location>
</feature>
<dbReference type="EMBL" id="MN740011">
    <property type="protein sequence ID" value="QHT83729.1"/>
    <property type="molecule type" value="Genomic_DNA"/>
</dbReference>
<name>A0A6C0HT90_9ZZZZ</name>
<feature type="compositionally biased region" description="Polar residues" evidence="1">
    <location>
        <begin position="1"/>
        <end position="12"/>
    </location>
</feature>
<evidence type="ECO:0000313" key="2">
    <source>
        <dbReference type="EMBL" id="QHT83729.1"/>
    </source>
</evidence>
<dbReference type="AlphaFoldDB" id="A0A6C0HT90"/>